<keyword evidence="2" id="KW-1185">Reference proteome</keyword>
<dbReference type="AlphaFoldDB" id="A0A0C9XSY8"/>
<gene>
    <name evidence="1" type="ORF">K443DRAFT_672937</name>
</gene>
<evidence type="ECO:0000313" key="2">
    <source>
        <dbReference type="Proteomes" id="UP000054477"/>
    </source>
</evidence>
<dbReference type="EMBL" id="KN838544">
    <property type="protein sequence ID" value="KIK08051.1"/>
    <property type="molecule type" value="Genomic_DNA"/>
</dbReference>
<protein>
    <submittedName>
        <fullName evidence="1">Uncharacterized protein</fullName>
    </submittedName>
</protein>
<reference evidence="1 2" key="1">
    <citation type="submission" date="2014-04" db="EMBL/GenBank/DDBJ databases">
        <authorList>
            <consortium name="DOE Joint Genome Institute"/>
            <person name="Kuo A."/>
            <person name="Kohler A."/>
            <person name="Nagy L.G."/>
            <person name="Floudas D."/>
            <person name="Copeland A."/>
            <person name="Barry K.W."/>
            <person name="Cichocki N."/>
            <person name="Veneault-Fourrey C."/>
            <person name="LaButti K."/>
            <person name="Lindquist E.A."/>
            <person name="Lipzen A."/>
            <person name="Lundell T."/>
            <person name="Morin E."/>
            <person name="Murat C."/>
            <person name="Sun H."/>
            <person name="Tunlid A."/>
            <person name="Henrissat B."/>
            <person name="Grigoriev I.V."/>
            <person name="Hibbett D.S."/>
            <person name="Martin F."/>
            <person name="Nordberg H.P."/>
            <person name="Cantor M.N."/>
            <person name="Hua S.X."/>
        </authorList>
    </citation>
    <scope>NUCLEOTIDE SEQUENCE [LARGE SCALE GENOMIC DNA]</scope>
    <source>
        <strain evidence="1 2">LaAM-08-1</strain>
    </source>
</reference>
<accession>A0A0C9XSY8</accession>
<reference evidence="2" key="2">
    <citation type="submission" date="2015-01" db="EMBL/GenBank/DDBJ databases">
        <title>Evolutionary Origins and Diversification of the Mycorrhizal Mutualists.</title>
        <authorList>
            <consortium name="DOE Joint Genome Institute"/>
            <consortium name="Mycorrhizal Genomics Consortium"/>
            <person name="Kohler A."/>
            <person name="Kuo A."/>
            <person name="Nagy L.G."/>
            <person name="Floudas D."/>
            <person name="Copeland A."/>
            <person name="Barry K.W."/>
            <person name="Cichocki N."/>
            <person name="Veneault-Fourrey C."/>
            <person name="LaButti K."/>
            <person name="Lindquist E.A."/>
            <person name="Lipzen A."/>
            <person name="Lundell T."/>
            <person name="Morin E."/>
            <person name="Murat C."/>
            <person name="Riley R."/>
            <person name="Ohm R."/>
            <person name="Sun H."/>
            <person name="Tunlid A."/>
            <person name="Henrissat B."/>
            <person name="Grigoriev I.V."/>
            <person name="Hibbett D.S."/>
            <person name="Martin F."/>
        </authorList>
    </citation>
    <scope>NUCLEOTIDE SEQUENCE [LARGE SCALE GENOMIC DNA]</scope>
    <source>
        <strain evidence="2">LaAM-08-1</strain>
    </source>
</reference>
<organism evidence="1 2">
    <name type="scientific">Laccaria amethystina LaAM-08-1</name>
    <dbReference type="NCBI Taxonomy" id="1095629"/>
    <lineage>
        <taxon>Eukaryota</taxon>
        <taxon>Fungi</taxon>
        <taxon>Dikarya</taxon>
        <taxon>Basidiomycota</taxon>
        <taxon>Agaricomycotina</taxon>
        <taxon>Agaricomycetes</taxon>
        <taxon>Agaricomycetidae</taxon>
        <taxon>Agaricales</taxon>
        <taxon>Agaricineae</taxon>
        <taxon>Hydnangiaceae</taxon>
        <taxon>Laccaria</taxon>
    </lineage>
</organism>
<evidence type="ECO:0000313" key="1">
    <source>
        <dbReference type="EMBL" id="KIK08051.1"/>
    </source>
</evidence>
<proteinExistence type="predicted"/>
<name>A0A0C9XSY8_9AGAR</name>
<sequence>MAGYSGYTAPSSAFACMEFPLYNCEKFGLGQRGVQLSNESLNMAAADGIICQVLVGTFVPCR</sequence>
<dbReference type="HOGENOM" id="CLU_2904554_0_0_1"/>
<dbReference type="Proteomes" id="UP000054477">
    <property type="component" value="Unassembled WGS sequence"/>
</dbReference>